<organism evidence="2 3">
    <name type="scientific">Thermomonas brevis</name>
    <dbReference type="NCBI Taxonomy" id="215691"/>
    <lineage>
        <taxon>Bacteria</taxon>
        <taxon>Pseudomonadati</taxon>
        <taxon>Pseudomonadota</taxon>
        <taxon>Gammaproteobacteria</taxon>
        <taxon>Lysobacterales</taxon>
        <taxon>Lysobacteraceae</taxon>
        <taxon>Thermomonas</taxon>
    </lineage>
</organism>
<dbReference type="KEGG" id="tbv:H9L17_02500"/>
<keyword evidence="3" id="KW-1185">Reference proteome</keyword>
<dbReference type="RefSeq" id="WP_187570805.1">
    <property type="nucleotide sequence ID" value="NZ_CP060711.1"/>
</dbReference>
<evidence type="ECO:0000256" key="1">
    <source>
        <dbReference type="SAM" id="SignalP"/>
    </source>
</evidence>
<feature type="signal peptide" evidence="1">
    <location>
        <begin position="1"/>
        <end position="23"/>
    </location>
</feature>
<sequence>MRKYVRHIAAVCVLLAIAAVAYAAPANGYEITYYDQYGNVVGEKALYCNGVRFQWGEVTSSFSKDTWSCSGGGP</sequence>
<name>A0A7G9QUN2_9GAMM</name>
<keyword evidence="1" id="KW-0732">Signal</keyword>
<dbReference type="Proteomes" id="UP000515977">
    <property type="component" value="Chromosome"/>
</dbReference>
<protein>
    <submittedName>
        <fullName evidence="2">Uncharacterized protein</fullName>
    </submittedName>
</protein>
<dbReference type="InterPro" id="IPR046256">
    <property type="entry name" value="DUF6289"/>
</dbReference>
<dbReference type="EMBL" id="CP060711">
    <property type="protein sequence ID" value="QNN47057.1"/>
    <property type="molecule type" value="Genomic_DNA"/>
</dbReference>
<accession>A0A7G9QUN2</accession>
<evidence type="ECO:0000313" key="3">
    <source>
        <dbReference type="Proteomes" id="UP000515977"/>
    </source>
</evidence>
<reference evidence="2 3" key="1">
    <citation type="submission" date="2020-08" db="EMBL/GenBank/DDBJ databases">
        <title>Genome sequence of Thermomonas brevis KACC 16975T.</title>
        <authorList>
            <person name="Hyun D.-W."/>
            <person name="Bae J.-W."/>
        </authorList>
    </citation>
    <scope>NUCLEOTIDE SEQUENCE [LARGE SCALE GENOMIC DNA]</scope>
    <source>
        <strain evidence="2 3">KACC 16975</strain>
    </source>
</reference>
<proteinExistence type="predicted"/>
<dbReference type="AlphaFoldDB" id="A0A7G9QUN2"/>
<dbReference type="Pfam" id="PF19806">
    <property type="entry name" value="DUF6289"/>
    <property type="match status" value="1"/>
</dbReference>
<gene>
    <name evidence="2" type="ORF">H9L17_02500</name>
</gene>
<feature type="chain" id="PRO_5028896224" evidence="1">
    <location>
        <begin position="24"/>
        <end position="74"/>
    </location>
</feature>
<evidence type="ECO:0000313" key="2">
    <source>
        <dbReference type="EMBL" id="QNN47057.1"/>
    </source>
</evidence>